<reference evidence="2 3" key="1">
    <citation type="journal article" date="2006" name="Int. J. Syst. Evol. Microbiol.">
        <title>Costertonia aggregata gen. nov., sp. nov., a mesophilic marine bacterium of the family Flavobacteriaceae, isolated from a mature biofilm.</title>
        <authorList>
            <person name="Kwon K.K."/>
            <person name="Lee Y.K."/>
            <person name="Lee H.K."/>
        </authorList>
    </citation>
    <scope>NUCLEOTIDE SEQUENCE [LARGE SCALE GENOMIC DNA]</scope>
    <source>
        <strain evidence="2 3">KCCM 42265</strain>
    </source>
</reference>
<keyword evidence="3" id="KW-1185">Reference proteome</keyword>
<evidence type="ECO:0000313" key="2">
    <source>
        <dbReference type="EMBL" id="QLG47025.1"/>
    </source>
</evidence>
<dbReference type="KEGG" id="cagg:HYG79_17245"/>
<evidence type="ECO:0000256" key="1">
    <source>
        <dbReference type="SAM" id="SignalP"/>
    </source>
</evidence>
<evidence type="ECO:0000313" key="3">
    <source>
        <dbReference type="Proteomes" id="UP000509302"/>
    </source>
</evidence>
<keyword evidence="1" id="KW-0732">Signal</keyword>
<accession>A0A7H9AV06</accession>
<feature type="signal peptide" evidence="1">
    <location>
        <begin position="1"/>
        <end position="20"/>
    </location>
</feature>
<proteinExistence type="predicted"/>
<dbReference type="Proteomes" id="UP000509302">
    <property type="component" value="Chromosome"/>
</dbReference>
<dbReference type="EMBL" id="CP058595">
    <property type="protein sequence ID" value="QLG47025.1"/>
    <property type="molecule type" value="Genomic_DNA"/>
</dbReference>
<evidence type="ECO:0008006" key="4">
    <source>
        <dbReference type="Google" id="ProtNLM"/>
    </source>
</evidence>
<name>A0A7H9AV06_9FLAO</name>
<dbReference type="AlphaFoldDB" id="A0A7H9AV06"/>
<protein>
    <recommendedName>
        <fullName evidence="4">TolC family protein</fullName>
    </recommendedName>
</protein>
<sequence length="60" mass="6891">MKALLLSFCCISLFICTTNAQSKQDSLAIRQVALDYIESQHNVKPEQLKANTRYPKEQNF</sequence>
<feature type="chain" id="PRO_5028952752" description="TolC family protein" evidence="1">
    <location>
        <begin position="21"/>
        <end position="60"/>
    </location>
</feature>
<gene>
    <name evidence="2" type="ORF">HYG79_17245</name>
</gene>
<dbReference type="RefSeq" id="WP_179243303.1">
    <property type="nucleotide sequence ID" value="NZ_CP058595.1"/>
</dbReference>
<organism evidence="2 3">
    <name type="scientific">Costertonia aggregata</name>
    <dbReference type="NCBI Taxonomy" id="343403"/>
    <lineage>
        <taxon>Bacteria</taxon>
        <taxon>Pseudomonadati</taxon>
        <taxon>Bacteroidota</taxon>
        <taxon>Flavobacteriia</taxon>
        <taxon>Flavobacteriales</taxon>
        <taxon>Flavobacteriaceae</taxon>
        <taxon>Costertonia</taxon>
    </lineage>
</organism>